<protein>
    <submittedName>
        <fullName evidence="1">Uncharacterized protein</fullName>
    </submittedName>
</protein>
<sequence length="385" mass="43808">MSFQFVDNSDINRKARKLIRSHVMRGKNLGKVRIKRDRNPEPTASRAIIAYETGNTFNDDDVSNTTSGNLQSKSSILAVTRQLASDLTLLSSTSTIAPQTMLHLRQLAFFVLDVISPAEFCQHTRVTEWMWFQLVFSNEAYFHCNIAMALACAAFITGDESHSPVALYHMSQAYRSINQQLSSDEALSDTTIAVVASINVYDRLYGDPQKALVHLNGVTRMIELRGGIRELAKRNFIIAEKAFRSDIELALHCRSKPKFCSDDVPRHFILVDPKDCPQRQNKEEDEFVKSVLSIAQTISEHDRSRKMIVFWALMMGRISSLTKGDDLWLIPKLKILAHELELRTWPLVRDVLREFPWVKVSHEAQGEAFWNTTLAQPQLFNLVGL</sequence>
<dbReference type="EMBL" id="JAPUUL010001753">
    <property type="protein sequence ID" value="KAJ8126663.1"/>
    <property type="molecule type" value="Genomic_DNA"/>
</dbReference>
<evidence type="ECO:0000313" key="2">
    <source>
        <dbReference type="Proteomes" id="UP001153332"/>
    </source>
</evidence>
<comment type="caution">
    <text evidence="1">The sequence shown here is derived from an EMBL/GenBank/DDBJ whole genome shotgun (WGS) entry which is preliminary data.</text>
</comment>
<organism evidence="1 2">
    <name type="scientific">Lasiodiplodia mahajangana</name>
    <dbReference type="NCBI Taxonomy" id="1108764"/>
    <lineage>
        <taxon>Eukaryota</taxon>
        <taxon>Fungi</taxon>
        <taxon>Dikarya</taxon>
        <taxon>Ascomycota</taxon>
        <taxon>Pezizomycotina</taxon>
        <taxon>Dothideomycetes</taxon>
        <taxon>Dothideomycetes incertae sedis</taxon>
        <taxon>Botryosphaeriales</taxon>
        <taxon>Botryosphaeriaceae</taxon>
        <taxon>Lasiodiplodia</taxon>
    </lineage>
</organism>
<reference evidence="1" key="1">
    <citation type="submission" date="2022-12" db="EMBL/GenBank/DDBJ databases">
        <title>Genome Sequence of Lasiodiplodia mahajangana.</title>
        <authorList>
            <person name="Buettner E."/>
        </authorList>
    </citation>
    <scope>NUCLEOTIDE SEQUENCE</scope>
    <source>
        <strain evidence="1">VT137</strain>
    </source>
</reference>
<evidence type="ECO:0000313" key="1">
    <source>
        <dbReference type="EMBL" id="KAJ8126663.1"/>
    </source>
</evidence>
<gene>
    <name evidence="1" type="ORF">O1611_g6976</name>
</gene>
<dbReference type="Proteomes" id="UP001153332">
    <property type="component" value="Unassembled WGS sequence"/>
</dbReference>
<proteinExistence type="predicted"/>
<name>A0ACC2JGM4_9PEZI</name>
<accession>A0ACC2JGM4</accession>
<keyword evidence="2" id="KW-1185">Reference proteome</keyword>